<feature type="chain" id="PRO_5020729581" evidence="2">
    <location>
        <begin position="24"/>
        <end position="321"/>
    </location>
</feature>
<keyword evidence="3" id="KW-0675">Receptor</keyword>
<dbReference type="Gene3D" id="3.40.190.10">
    <property type="entry name" value="Periplasmic binding protein-like II"/>
    <property type="match status" value="1"/>
</dbReference>
<dbReference type="OrthoDB" id="8627412at2"/>
<dbReference type="CDD" id="cd07012">
    <property type="entry name" value="PBP2_Bug_TTT"/>
    <property type="match status" value="1"/>
</dbReference>
<protein>
    <submittedName>
        <fullName evidence="3">Tripartite tricarboxylate transporter family receptor</fullName>
    </submittedName>
</protein>
<organism evidence="3 4">
    <name type="scientific">Corynebacterium endometrii</name>
    <dbReference type="NCBI Taxonomy" id="2488819"/>
    <lineage>
        <taxon>Bacteria</taxon>
        <taxon>Bacillati</taxon>
        <taxon>Actinomycetota</taxon>
        <taxon>Actinomycetes</taxon>
        <taxon>Mycobacteriales</taxon>
        <taxon>Corynebacteriaceae</taxon>
        <taxon>Corynebacterium</taxon>
    </lineage>
</organism>
<evidence type="ECO:0000313" key="4">
    <source>
        <dbReference type="Proteomes" id="UP000296352"/>
    </source>
</evidence>
<gene>
    <name evidence="3" type="ORF">CENDO_03400</name>
</gene>
<dbReference type="InterPro" id="IPR042100">
    <property type="entry name" value="Bug_dom1"/>
</dbReference>
<dbReference type="AlphaFoldDB" id="A0A4P7QGQ5"/>
<evidence type="ECO:0000256" key="1">
    <source>
        <dbReference type="ARBA" id="ARBA00006987"/>
    </source>
</evidence>
<feature type="signal peptide" evidence="2">
    <location>
        <begin position="1"/>
        <end position="23"/>
    </location>
</feature>
<keyword evidence="2" id="KW-0732">Signal</keyword>
<dbReference type="RefSeq" id="WP_136140774.1">
    <property type="nucleotide sequence ID" value="NZ_CP039247.1"/>
</dbReference>
<dbReference type="PANTHER" id="PTHR42928:SF5">
    <property type="entry name" value="BLR1237 PROTEIN"/>
    <property type="match status" value="1"/>
</dbReference>
<keyword evidence="4" id="KW-1185">Reference proteome</keyword>
<dbReference type="Proteomes" id="UP000296352">
    <property type="component" value="Chromosome"/>
</dbReference>
<evidence type="ECO:0000313" key="3">
    <source>
        <dbReference type="EMBL" id="QCB27974.1"/>
    </source>
</evidence>
<evidence type="ECO:0000256" key="2">
    <source>
        <dbReference type="SAM" id="SignalP"/>
    </source>
</evidence>
<comment type="similarity">
    <text evidence="1">Belongs to the UPF0065 (bug) family.</text>
</comment>
<proteinExistence type="inferred from homology"/>
<dbReference type="Gene3D" id="3.40.190.150">
    <property type="entry name" value="Bordetella uptake gene, domain 1"/>
    <property type="match status" value="1"/>
</dbReference>
<dbReference type="PROSITE" id="PS51257">
    <property type="entry name" value="PROKAR_LIPOPROTEIN"/>
    <property type="match status" value="1"/>
</dbReference>
<dbReference type="InterPro" id="IPR005064">
    <property type="entry name" value="BUG"/>
</dbReference>
<dbReference type="KEGG" id="cee:CENDO_03400"/>
<reference evidence="3 4" key="1">
    <citation type="submission" date="2019-04" db="EMBL/GenBank/DDBJ databases">
        <title>Corynebacterium endometrii sp. nov., isolated from the uterus of a cow with endometritis.</title>
        <authorList>
            <person name="Ballas P."/>
            <person name="Ruckert C."/>
            <person name="Wagener K."/>
            <person name="Drillich M."/>
            <person name="Kaempfer P."/>
            <person name="Busse H.-J."/>
            <person name="Ehling-Schulz M."/>
        </authorList>
    </citation>
    <scope>NUCLEOTIDE SEQUENCE [LARGE SCALE GENOMIC DNA]</scope>
    <source>
        <strain evidence="3 4">LMM-1653</strain>
    </source>
</reference>
<dbReference type="Pfam" id="PF03401">
    <property type="entry name" value="TctC"/>
    <property type="match status" value="1"/>
</dbReference>
<sequence length="321" mass="33859" precursor="true">MTRKKVLAGLMCLVAAGGLSACAQEDGEYPSRKVELLVAYGAGSGNDVVARAFAESFEQITGANVLVVNRPGAGGIVGSTEAMLKEADGYNLYFAPVAAFTSAQLLQDVEFSPQDFETVVGLSQTPFAISVKADSPITDLTQLDALGGSASYATLGVGHASQALLGMILKQQGVTGRAVPFDGSGNVIQSTVSGETDFAVTDVSTAMSRAKGGETRILAVTGEKRLEALPDVPTVEELGLPGSEYLGSQALAVPDGMDPQRLEELTKVAEQAINSESYQEFLEANHYELPQIEGPDWMNVYVPEEQNRLSADYAELGIEKR</sequence>
<dbReference type="PANTHER" id="PTHR42928">
    <property type="entry name" value="TRICARBOXYLATE-BINDING PROTEIN"/>
    <property type="match status" value="1"/>
</dbReference>
<dbReference type="SUPFAM" id="SSF53850">
    <property type="entry name" value="Periplasmic binding protein-like II"/>
    <property type="match status" value="1"/>
</dbReference>
<dbReference type="EMBL" id="CP039247">
    <property type="protein sequence ID" value="QCB27974.1"/>
    <property type="molecule type" value="Genomic_DNA"/>
</dbReference>
<dbReference type="PIRSF" id="PIRSF017082">
    <property type="entry name" value="YflP"/>
    <property type="match status" value="1"/>
</dbReference>
<name>A0A4P7QGQ5_9CORY</name>
<accession>A0A4P7QGQ5</accession>